<feature type="region of interest" description="Disordered" evidence="6">
    <location>
        <begin position="108"/>
        <end position="145"/>
    </location>
</feature>
<evidence type="ECO:0000313" key="9">
    <source>
        <dbReference type="Proteomes" id="UP000678499"/>
    </source>
</evidence>
<keyword evidence="2" id="KW-0678">Repressor</keyword>
<feature type="compositionally biased region" description="Pro residues" evidence="6">
    <location>
        <begin position="111"/>
        <end position="125"/>
    </location>
</feature>
<dbReference type="GO" id="GO:0005634">
    <property type="term" value="C:nucleus"/>
    <property type="evidence" value="ECO:0007669"/>
    <property type="project" value="UniProtKB-SubCell"/>
</dbReference>
<dbReference type="SUPFAM" id="SSF47459">
    <property type="entry name" value="HLH, helix-loop-helix DNA-binding domain"/>
    <property type="match status" value="1"/>
</dbReference>
<dbReference type="Gene3D" id="4.10.280.10">
    <property type="entry name" value="Helix-loop-helix DNA-binding domain"/>
    <property type="match status" value="1"/>
</dbReference>
<dbReference type="CDD" id="cd19695">
    <property type="entry name" value="bHLH_dnHLH_EMC_like"/>
    <property type="match status" value="1"/>
</dbReference>
<dbReference type="GO" id="GO:0000122">
    <property type="term" value="P:negative regulation of transcription by RNA polymerase II"/>
    <property type="evidence" value="ECO:0007669"/>
    <property type="project" value="InterPro"/>
</dbReference>
<dbReference type="PANTHER" id="PTHR11723">
    <property type="entry name" value="DNA-BINDING PROTEIN INHIBITOR"/>
    <property type="match status" value="1"/>
</dbReference>
<dbReference type="InterPro" id="IPR011598">
    <property type="entry name" value="bHLH_dom"/>
</dbReference>
<sequence>MPGLGRVPGVSDGVKPVDDSQQWKHRKKSGMKSKSRKLHVGGNSAEIKSYLAKLQDLVPFMPKDKKVSKLEVIHCVIDYICQLQCELEDQMASASAAFPVLTRNSFSLNPNPLPPLSNPRSPPLQPVQSVSDDADASDKSPECAP</sequence>
<dbReference type="GO" id="GO:0005737">
    <property type="term" value="C:cytoplasm"/>
    <property type="evidence" value="ECO:0007669"/>
    <property type="project" value="InterPro"/>
</dbReference>
<dbReference type="GO" id="GO:0030154">
    <property type="term" value="P:cell differentiation"/>
    <property type="evidence" value="ECO:0007669"/>
    <property type="project" value="TreeGrafter"/>
</dbReference>
<organism evidence="8">
    <name type="scientific">Notodromas monacha</name>
    <dbReference type="NCBI Taxonomy" id="399045"/>
    <lineage>
        <taxon>Eukaryota</taxon>
        <taxon>Metazoa</taxon>
        <taxon>Ecdysozoa</taxon>
        <taxon>Arthropoda</taxon>
        <taxon>Crustacea</taxon>
        <taxon>Oligostraca</taxon>
        <taxon>Ostracoda</taxon>
        <taxon>Podocopa</taxon>
        <taxon>Podocopida</taxon>
        <taxon>Cypridocopina</taxon>
        <taxon>Cypridoidea</taxon>
        <taxon>Cyprididae</taxon>
        <taxon>Notodromas</taxon>
    </lineage>
</organism>
<dbReference type="PROSITE" id="PS50888">
    <property type="entry name" value="BHLH"/>
    <property type="match status" value="1"/>
</dbReference>
<gene>
    <name evidence="8" type="ORF">NMOB1V02_LOCUS37</name>
</gene>
<keyword evidence="4" id="KW-0804">Transcription</keyword>
<keyword evidence="3" id="KW-0805">Transcription regulation</keyword>
<feature type="compositionally biased region" description="Basic and acidic residues" evidence="6">
    <location>
        <begin position="136"/>
        <end position="145"/>
    </location>
</feature>
<dbReference type="PANTHER" id="PTHR11723:SF17">
    <property type="entry name" value="PROTEIN EXTRA-MACROCHAETAE"/>
    <property type="match status" value="1"/>
</dbReference>
<evidence type="ECO:0000313" key="8">
    <source>
        <dbReference type="EMBL" id="CAD7272088.1"/>
    </source>
</evidence>
<dbReference type="EMBL" id="OA882039">
    <property type="protein sequence ID" value="CAD7272088.1"/>
    <property type="molecule type" value="Genomic_DNA"/>
</dbReference>
<dbReference type="Proteomes" id="UP000678499">
    <property type="component" value="Unassembled WGS sequence"/>
</dbReference>
<dbReference type="InterPro" id="IPR026052">
    <property type="entry name" value="DNA-bd_prot-inh"/>
</dbReference>
<dbReference type="InterPro" id="IPR036638">
    <property type="entry name" value="HLH_DNA-bd_sf"/>
</dbReference>
<dbReference type="GO" id="GO:0032922">
    <property type="term" value="P:circadian regulation of gene expression"/>
    <property type="evidence" value="ECO:0007669"/>
    <property type="project" value="TreeGrafter"/>
</dbReference>
<dbReference type="AlphaFoldDB" id="A0A7R9BBK6"/>
<protein>
    <recommendedName>
        <fullName evidence="7">BHLH domain-containing protein</fullName>
    </recommendedName>
</protein>
<evidence type="ECO:0000256" key="3">
    <source>
        <dbReference type="ARBA" id="ARBA00023015"/>
    </source>
</evidence>
<evidence type="ECO:0000256" key="2">
    <source>
        <dbReference type="ARBA" id="ARBA00022491"/>
    </source>
</evidence>
<dbReference type="OrthoDB" id="10047910at2759"/>
<dbReference type="GO" id="GO:0046983">
    <property type="term" value="F:protein dimerization activity"/>
    <property type="evidence" value="ECO:0007669"/>
    <property type="project" value="InterPro"/>
</dbReference>
<evidence type="ECO:0000256" key="5">
    <source>
        <dbReference type="ARBA" id="ARBA00023242"/>
    </source>
</evidence>
<name>A0A7R9BBK6_9CRUS</name>
<dbReference type="EMBL" id="CAJPEX010000002">
    <property type="protein sequence ID" value="CAG0912240.1"/>
    <property type="molecule type" value="Genomic_DNA"/>
</dbReference>
<proteinExistence type="predicted"/>
<evidence type="ECO:0000256" key="6">
    <source>
        <dbReference type="SAM" id="MobiDB-lite"/>
    </source>
</evidence>
<accession>A0A7R9BBK6</accession>
<reference evidence="8" key="1">
    <citation type="submission" date="2020-11" db="EMBL/GenBank/DDBJ databases">
        <authorList>
            <person name="Tran Van P."/>
        </authorList>
    </citation>
    <scope>NUCLEOTIDE SEQUENCE</scope>
</reference>
<dbReference type="Pfam" id="PF00010">
    <property type="entry name" value="HLH"/>
    <property type="match status" value="1"/>
</dbReference>
<dbReference type="SMART" id="SM00353">
    <property type="entry name" value="HLH"/>
    <property type="match status" value="1"/>
</dbReference>
<comment type="subcellular location">
    <subcellularLocation>
        <location evidence="1">Nucleus</location>
    </subcellularLocation>
</comment>
<feature type="compositionally biased region" description="Basic residues" evidence="6">
    <location>
        <begin position="23"/>
        <end position="39"/>
    </location>
</feature>
<feature type="region of interest" description="Disordered" evidence="6">
    <location>
        <begin position="1"/>
        <end position="40"/>
    </location>
</feature>
<evidence type="ECO:0000256" key="1">
    <source>
        <dbReference type="ARBA" id="ARBA00004123"/>
    </source>
</evidence>
<evidence type="ECO:0000259" key="7">
    <source>
        <dbReference type="PROSITE" id="PS50888"/>
    </source>
</evidence>
<feature type="domain" description="BHLH" evidence="7">
    <location>
        <begin position="31"/>
        <end position="83"/>
    </location>
</feature>
<evidence type="ECO:0000256" key="4">
    <source>
        <dbReference type="ARBA" id="ARBA00023163"/>
    </source>
</evidence>
<keyword evidence="5" id="KW-0539">Nucleus</keyword>
<keyword evidence="9" id="KW-1185">Reference proteome</keyword>